<evidence type="ECO:0000313" key="3">
    <source>
        <dbReference type="Proteomes" id="UP000241559"/>
    </source>
</evidence>
<dbReference type="Gene3D" id="1.20.1280.50">
    <property type="match status" value="1"/>
</dbReference>
<dbReference type="CDD" id="cd09917">
    <property type="entry name" value="F-box_SF"/>
    <property type="match status" value="1"/>
</dbReference>
<organism evidence="2 3">
    <name type="scientific">Mimivirus Bombay</name>
    <dbReference type="NCBI Taxonomy" id="1835008"/>
    <lineage>
        <taxon>Viruses</taxon>
        <taxon>Varidnaviria</taxon>
        <taxon>Bamfordvirae</taxon>
        <taxon>Nucleocytoviricota</taxon>
        <taxon>Megaviricetes</taxon>
        <taxon>Imitervirales</taxon>
        <taxon>Mimiviridae</taxon>
        <taxon>Megamimivirinae</taxon>
        <taxon>Mimivirus</taxon>
        <taxon>Mimivirus bradfordmassiliense</taxon>
    </lineage>
</organism>
<evidence type="ECO:0000259" key="1">
    <source>
        <dbReference type="PROSITE" id="PS50181"/>
    </source>
</evidence>
<evidence type="ECO:0000313" key="2">
    <source>
        <dbReference type="EMBL" id="AMZ02574.1"/>
    </source>
</evidence>
<dbReference type="SMART" id="SM00256">
    <property type="entry name" value="FBOX"/>
    <property type="match status" value="1"/>
</dbReference>
<dbReference type="SUPFAM" id="SSF81383">
    <property type="entry name" value="F-box domain"/>
    <property type="match status" value="1"/>
</dbReference>
<sequence>MLPEEILFMVFSFLDVKELIACSHACSHACSQWRRICSDKLLWVQKAELFGPESPIEQFINWRKLLCVEGSYSILTRKKIIRGIAISNSGMCKAYNYGVIFLEKYHNSYRENEVYYKPYPLFDSIKYIENILSCSYGNEDPYYFYRIDIDNRVPNENIPDIIENFIGMSKKYPFINIFAFVCTQEKIQVITPLVSGLNLTMKIFHQDRWENVSEWISEVIWKRDFMCGSTFCLKKLPSLSELSVLSRYESELVTY</sequence>
<name>A0A165X8Y0_MIMIV</name>
<dbReference type="InterPro" id="IPR001810">
    <property type="entry name" value="F-box_dom"/>
</dbReference>
<accession>A0A165X8Y0</accession>
<feature type="domain" description="F-box" evidence="1">
    <location>
        <begin position="1"/>
        <end position="46"/>
    </location>
</feature>
<dbReference type="EMBL" id="KU761889">
    <property type="protein sequence ID" value="AMZ02574.1"/>
    <property type="molecule type" value="Genomic_DNA"/>
</dbReference>
<dbReference type="InterPro" id="IPR036047">
    <property type="entry name" value="F-box-like_dom_sf"/>
</dbReference>
<proteinExistence type="predicted"/>
<protein>
    <submittedName>
        <fullName evidence="2">Putative F-box protein</fullName>
    </submittedName>
</protein>
<dbReference type="Pfam" id="PF12937">
    <property type="entry name" value="F-box-like"/>
    <property type="match status" value="1"/>
</dbReference>
<dbReference type="Proteomes" id="UP000241559">
    <property type="component" value="Segment"/>
</dbReference>
<dbReference type="PROSITE" id="PS50181">
    <property type="entry name" value="FBOX"/>
    <property type="match status" value="1"/>
</dbReference>
<reference evidence="2" key="1">
    <citation type="journal article" date="2016" name="Genom Data">
        <title>Isolation and complete genome sequencing of Mimivirus bombay, a Giant Virus in sewage of Mumbai, India.</title>
        <authorList>
            <person name="Chatterjee A."/>
            <person name="Ali F."/>
            <person name="Bange D."/>
            <person name="Kondabagil K."/>
        </authorList>
    </citation>
    <scope>NUCLEOTIDE SEQUENCE [LARGE SCALE GENOMIC DNA]</scope>
    <source>
        <strain evidence="2">1</strain>
    </source>
</reference>